<name>A0A8J2L816_9HEXA</name>
<protein>
    <submittedName>
        <fullName evidence="1">Uncharacterized protein</fullName>
    </submittedName>
</protein>
<feature type="non-terminal residue" evidence="1">
    <location>
        <position position="1"/>
    </location>
</feature>
<gene>
    <name evidence="1" type="ORF">AFUS01_LOCUS37789</name>
</gene>
<organism evidence="1 2">
    <name type="scientific">Allacma fusca</name>
    <dbReference type="NCBI Taxonomy" id="39272"/>
    <lineage>
        <taxon>Eukaryota</taxon>
        <taxon>Metazoa</taxon>
        <taxon>Ecdysozoa</taxon>
        <taxon>Arthropoda</taxon>
        <taxon>Hexapoda</taxon>
        <taxon>Collembola</taxon>
        <taxon>Symphypleona</taxon>
        <taxon>Sminthuridae</taxon>
        <taxon>Allacma</taxon>
    </lineage>
</organism>
<comment type="caution">
    <text evidence="1">The sequence shown here is derived from an EMBL/GenBank/DDBJ whole genome shotgun (WGS) entry which is preliminary data.</text>
</comment>
<proteinExistence type="predicted"/>
<reference evidence="1" key="1">
    <citation type="submission" date="2021-06" db="EMBL/GenBank/DDBJ databases">
        <authorList>
            <person name="Hodson N. C."/>
            <person name="Mongue J. A."/>
            <person name="Jaron S. K."/>
        </authorList>
    </citation>
    <scope>NUCLEOTIDE SEQUENCE</scope>
</reference>
<keyword evidence="2" id="KW-1185">Reference proteome</keyword>
<evidence type="ECO:0000313" key="1">
    <source>
        <dbReference type="EMBL" id="CAG7827828.1"/>
    </source>
</evidence>
<dbReference type="AlphaFoldDB" id="A0A8J2L816"/>
<dbReference type="Proteomes" id="UP000708208">
    <property type="component" value="Unassembled WGS sequence"/>
</dbReference>
<dbReference type="EMBL" id="CAJVCH010545039">
    <property type="protein sequence ID" value="CAG7827828.1"/>
    <property type="molecule type" value="Genomic_DNA"/>
</dbReference>
<sequence length="31" mass="3672">YRSLFSNIYSAVIEECVQLVCPSLVRYNYEI</sequence>
<accession>A0A8J2L816</accession>
<evidence type="ECO:0000313" key="2">
    <source>
        <dbReference type="Proteomes" id="UP000708208"/>
    </source>
</evidence>